<evidence type="ECO:0008006" key="3">
    <source>
        <dbReference type="Google" id="ProtNLM"/>
    </source>
</evidence>
<reference evidence="1 2" key="1">
    <citation type="submission" date="2021-06" db="EMBL/GenBank/DDBJ databases">
        <title>Whole genome sequences of Flavobacterium sp. KK2020170 and assembly.</title>
        <authorList>
            <person name="Kitahara K."/>
            <person name="Miyoshi S."/>
            <person name="Uesaka K."/>
        </authorList>
    </citation>
    <scope>NUCLEOTIDE SEQUENCE [LARGE SCALE GENOMIC DNA]</scope>
    <source>
        <strain evidence="1 2">KK2020170</strain>
    </source>
</reference>
<proteinExistence type="predicted"/>
<dbReference type="InterPro" id="IPR032675">
    <property type="entry name" value="LRR_dom_sf"/>
</dbReference>
<dbReference type="Gene3D" id="3.80.10.10">
    <property type="entry name" value="Ribonuclease Inhibitor"/>
    <property type="match status" value="1"/>
</dbReference>
<protein>
    <recommendedName>
        <fullName evidence="3">Internalin A</fullName>
    </recommendedName>
</protein>
<dbReference type="SUPFAM" id="SSF52058">
    <property type="entry name" value="L domain-like"/>
    <property type="match status" value="1"/>
</dbReference>
<evidence type="ECO:0000313" key="2">
    <source>
        <dbReference type="Proteomes" id="UP000825258"/>
    </source>
</evidence>
<evidence type="ECO:0000313" key="1">
    <source>
        <dbReference type="EMBL" id="BCY29178.1"/>
    </source>
</evidence>
<keyword evidence="2" id="KW-1185">Reference proteome</keyword>
<accession>A0ABN6HXP9</accession>
<dbReference type="EMBL" id="AP024749">
    <property type="protein sequence ID" value="BCY29178.1"/>
    <property type="molecule type" value="Genomic_DNA"/>
</dbReference>
<dbReference type="Proteomes" id="UP000825258">
    <property type="component" value="Chromosome"/>
</dbReference>
<organism evidence="1 2">
    <name type="scientific">Flavobacterium okayamense</name>
    <dbReference type="NCBI Taxonomy" id="2830782"/>
    <lineage>
        <taxon>Bacteria</taxon>
        <taxon>Pseudomonadati</taxon>
        <taxon>Bacteroidota</taxon>
        <taxon>Flavobacteriia</taxon>
        <taxon>Flavobacteriales</taxon>
        <taxon>Flavobacteriaceae</taxon>
        <taxon>Flavobacterium</taxon>
    </lineage>
</organism>
<name>A0ABN6HXP9_9FLAO</name>
<sequence length="340" mass="38451">MVNMLNKNRNILVDIKDSKILFLTGGKSIVSSMSEVITHKDNILKIQFSSAPDNILLKEVSLLIKKNPHINLRFYGNYSEDQIKWEFLSEIEGLNIDLWETKNLNEIKNLKNLKRLGITKNVKSSVSLKIIENLKELEILFTSISKDIEAIGDLKKINLLSLSEIKTNDLSFLSNNINLSKLFISLGSIKDISGISKLKNLNTLSIHQLKQFDENAANSLISNNSSIENLELMNLVNLSNFEFISNFKNLITLNLEGLKKIKSYSDLGKNNNLKVLSGFDCRPIDKSLKGLENINSIKLGDSYSKSEIETFLPNFKGENLWIRGKQIRGINIFGGRFSII</sequence>
<gene>
    <name evidence="1" type="ORF">KK2020170_20460</name>
</gene>